<evidence type="ECO:0000259" key="4">
    <source>
        <dbReference type="Pfam" id="PF00931"/>
    </source>
</evidence>
<dbReference type="GO" id="GO:0006952">
    <property type="term" value="P:defense response"/>
    <property type="evidence" value="ECO:0007669"/>
    <property type="project" value="UniProtKB-KW"/>
</dbReference>
<feature type="region of interest" description="Disordered" evidence="3">
    <location>
        <begin position="1"/>
        <end position="23"/>
    </location>
</feature>
<sequence>MGNKMSRVDGASSSRCDEVESAQEMHKCEGAPARDAHILTWRSVGGKEVIWPQKWLSEDFPQARIISVSYDCSSKQTDTEGRMELYLIGENLVQEIMMAREHAYDRPVILVGHGFGGVVLKRLCVHAQEKKEFGAESARLHEAFSKMWRARYRWIIYGLGGYESTLQRHGHLVREASTRFGDNYITVPEDHVSVCRPSGKSDNRYLHLHNLIEDIQRQVELEKKPPVMVPKMTVGVDSLLTEILGKHIRDHKFVGIFGMGGVGKTNLAKLIFNRIFAKFEFSCFVEEIKNISGTRDDVKKRVWEKMYRHGVPVCSPSGSSGAGNWHQVMGRSLFVVFDDVEDTEDHVTLLKEIAHNGNEESRFILTSRNRNCLRDCGHICSLDTLEDEDANKLFMTYAFPDQKEPPEPFRPVLEEVVAGCEGLPLTLEVLGKYLKNIEEIDQWEEIPTALRKCDKIGNLQERVCAKLQLSYDRLEDEEKYIFLDIASFFVFSGCGFSVEDAISAWTSIYHSGRNRLRTLEDRALVRILLRKDWGIDTREFYMHEHLRNMGQRIAKLEGRSFDLSRVRMLSASRYPHDDQVIFQADQELGKIVAHRVWISTNSMRVSKQSCAFCIMREVWPKLTAIQYMDLCVAVSSCCQECRNRKCPLPNTLVLFRLELGDTGDFVISEGVGTSFLDNTTRTARGTLELTGCTSLVRLDLISCDSVDLGALSELQGLQTLANSECVAVRNSPTSLGELRNLKRLELFSVHEPFELPSPFENLPNLEHLSVESCKVTSVPSLLQFQNLKRLQVLRVDRVVSRQAMIIGFLQELQILNLKCWGIVNLVEGFRELTNLRELSLTCKGIEELPDTLGNLTNLEKLQLIRPIKCLPASFSNLTRLETLKLDGGFGTVESMDGSRFNLRFLEDSRVYGKVYGRFGEVDVVHKGIVVHVREDDIGCPISEFFHALQGFMRKQKSLILECQHGTSAVIVRNMIDLEVLMLKITGPEAVPDIFGDLQKLRILKLTCGAMENGLVESLGRLSSLETLDLLCRTVKRLPDVFHLADSTLKTLGIKCPSLQVLPDTFASSIQFTTVRIRGSGLCLPGSLDIKRLREFHLTGRNTPTTLPDTIWLMSHLESLLLCGLPKLRMLPEALGNLHSLQKLECRECAIKILPESLGPLTGLKELKIEDYVIRKTLPDTIGSLSNVGAIDLQELNNLTILPEALGNLHSLQKLRLWDCQIERLPEGLGRVTGLKRLDITYCRTLKTLPDTIGSLSNLESLVLQFLDKLMILPETLGNLHSLQKLEVWHCGIKSLPESLGWLSCLIHLNIANCDELKTLPDTVGGLSNLESLVLQHLDKLMTLPEALGNLHSLQKLELLHCGIESLPESLGWLSCLTHLKITDCDELKTLPDTIGGLSNLESLVLPYLDKLMTLPEAVGNLHSLQRLELVDCEIESLPGGLGRLTGLKHLLIKQCGNLKTLPDTIGGLFNLESLVLQHLGKLMTLPEALGNLHSLQKLEHCHCGIESLPESIGWLSCLTYLKITACDNLKTLPDTIGSLSNLESLVLEFLDKLMTLPEALGNLHSLHELELWHCGIESLPESLGWLSCLTHLKIKACEKMETLPDTIGGLSNLTSLTLVYCSNLHSRPESLGRLSCLTDLKLHRCRRLNTLPKSIGDLSSLRCLEIFDCGFDYFPSTIWDLSNLILLSIEQCKGLKLSLDTIVELFPRITIL</sequence>
<feature type="domain" description="Disease resistance R13L4/SHOC-2-like LRR" evidence="5">
    <location>
        <begin position="1555"/>
        <end position="1642"/>
    </location>
</feature>
<dbReference type="PRINTS" id="PR00364">
    <property type="entry name" value="DISEASERSIST"/>
</dbReference>
<evidence type="ECO:0000313" key="7">
    <source>
        <dbReference type="Proteomes" id="UP001633002"/>
    </source>
</evidence>
<feature type="domain" description="NB-ARC" evidence="4">
    <location>
        <begin position="249"/>
        <end position="402"/>
    </location>
</feature>
<dbReference type="Gene3D" id="3.80.10.10">
    <property type="entry name" value="Ribonuclease Inhibitor"/>
    <property type="match status" value="5"/>
</dbReference>
<dbReference type="Pfam" id="PF00931">
    <property type="entry name" value="NB-ARC"/>
    <property type="match status" value="1"/>
</dbReference>
<feature type="domain" description="Disease resistance R13L4/SHOC-2-like LRR" evidence="5">
    <location>
        <begin position="1412"/>
        <end position="1499"/>
    </location>
</feature>
<evidence type="ECO:0000313" key="6">
    <source>
        <dbReference type="EMBL" id="KAL3675366.1"/>
    </source>
</evidence>
<dbReference type="InterPro" id="IPR032675">
    <property type="entry name" value="LRR_dom_sf"/>
</dbReference>
<protein>
    <recommendedName>
        <fullName evidence="8">NB-ARC domain-containing protein</fullName>
    </recommendedName>
</protein>
<dbReference type="SUPFAM" id="SSF52058">
    <property type="entry name" value="L domain-like"/>
    <property type="match status" value="4"/>
</dbReference>
<accession>A0ABD3G9M4</accession>
<evidence type="ECO:0000256" key="3">
    <source>
        <dbReference type="SAM" id="MobiDB-lite"/>
    </source>
</evidence>
<organism evidence="6 7">
    <name type="scientific">Riccia sorocarpa</name>
    <dbReference type="NCBI Taxonomy" id="122646"/>
    <lineage>
        <taxon>Eukaryota</taxon>
        <taxon>Viridiplantae</taxon>
        <taxon>Streptophyta</taxon>
        <taxon>Embryophyta</taxon>
        <taxon>Marchantiophyta</taxon>
        <taxon>Marchantiopsida</taxon>
        <taxon>Marchantiidae</taxon>
        <taxon>Marchantiales</taxon>
        <taxon>Ricciaceae</taxon>
        <taxon>Riccia</taxon>
    </lineage>
</organism>
<dbReference type="SMART" id="SM00369">
    <property type="entry name" value="LRR_TYP"/>
    <property type="match status" value="9"/>
</dbReference>
<feature type="domain" description="Disease resistance R13L4/SHOC-2-like LRR" evidence="5">
    <location>
        <begin position="700"/>
        <end position="842"/>
    </location>
</feature>
<keyword evidence="2" id="KW-0677">Repeat</keyword>
<dbReference type="SUPFAM" id="SSF52540">
    <property type="entry name" value="P-loop containing nucleoside triphosphate hydrolases"/>
    <property type="match status" value="1"/>
</dbReference>
<dbReference type="Proteomes" id="UP001633002">
    <property type="component" value="Unassembled WGS sequence"/>
</dbReference>
<comment type="caution">
    <text evidence="6">The sequence shown here is derived from an EMBL/GenBank/DDBJ whole genome shotgun (WGS) entry which is preliminary data.</text>
</comment>
<evidence type="ECO:0008006" key="8">
    <source>
        <dbReference type="Google" id="ProtNLM"/>
    </source>
</evidence>
<dbReference type="EMBL" id="JBJQOH010000008">
    <property type="protein sequence ID" value="KAL3675366.1"/>
    <property type="molecule type" value="Genomic_DNA"/>
</dbReference>
<dbReference type="InterPro" id="IPR055414">
    <property type="entry name" value="LRR_R13L4/SHOC2-like"/>
</dbReference>
<gene>
    <name evidence="6" type="ORF">R1sor_025314</name>
</gene>
<evidence type="ECO:0000256" key="1">
    <source>
        <dbReference type="ARBA" id="ARBA00022614"/>
    </source>
</evidence>
<dbReference type="InterPro" id="IPR027417">
    <property type="entry name" value="P-loop_NTPase"/>
</dbReference>
<dbReference type="PANTHER" id="PTHR36766:SF69">
    <property type="entry name" value="DISEASE RESISTANCE PROTEIN RGA2-LIKE"/>
    <property type="match status" value="1"/>
</dbReference>
<dbReference type="InterPro" id="IPR042197">
    <property type="entry name" value="Apaf_helical"/>
</dbReference>
<evidence type="ECO:0000256" key="2">
    <source>
        <dbReference type="ARBA" id="ARBA00022737"/>
    </source>
</evidence>
<dbReference type="InterPro" id="IPR002182">
    <property type="entry name" value="NB-ARC"/>
</dbReference>
<reference evidence="6 7" key="1">
    <citation type="submission" date="2024-09" db="EMBL/GenBank/DDBJ databases">
        <title>Chromosome-scale assembly of Riccia sorocarpa.</title>
        <authorList>
            <person name="Paukszto L."/>
        </authorList>
    </citation>
    <scope>NUCLEOTIDE SEQUENCE [LARGE SCALE GENOMIC DNA]</scope>
    <source>
        <strain evidence="6">LP-2024</strain>
        <tissue evidence="6">Aerial parts of the thallus</tissue>
    </source>
</reference>
<keyword evidence="7" id="KW-1185">Reference proteome</keyword>
<dbReference type="Pfam" id="PF23598">
    <property type="entry name" value="LRR_14"/>
    <property type="match status" value="3"/>
</dbReference>
<dbReference type="Gene3D" id="1.10.8.430">
    <property type="entry name" value="Helical domain of apoptotic protease-activating factors"/>
    <property type="match status" value="1"/>
</dbReference>
<evidence type="ECO:0000259" key="5">
    <source>
        <dbReference type="Pfam" id="PF23598"/>
    </source>
</evidence>
<name>A0ABD3G9M4_9MARC</name>
<dbReference type="InterPro" id="IPR003591">
    <property type="entry name" value="Leu-rich_rpt_typical-subtyp"/>
</dbReference>
<proteinExistence type="predicted"/>
<dbReference type="Gene3D" id="3.40.50.300">
    <property type="entry name" value="P-loop containing nucleotide triphosphate hydrolases"/>
    <property type="match status" value="1"/>
</dbReference>
<keyword evidence="1" id="KW-0433">Leucine-rich repeat</keyword>
<dbReference type="PANTHER" id="PTHR36766">
    <property type="entry name" value="PLANT BROAD-SPECTRUM MILDEW RESISTANCE PROTEIN RPW8"/>
    <property type="match status" value="1"/>
</dbReference>